<dbReference type="Proteomes" id="UP000694660">
    <property type="component" value="Unassembled WGS sequence"/>
</dbReference>
<comment type="caution">
    <text evidence="2">The sequence shown here is derived from an EMBL/GenBank/DDBJ whole genome shotgun (WGS) entry which is preliminary data.</text>
</comment>
<evidence type="ECO:0000313" key="2">
    <source>
        <dbReference type="EMBL" id="MBT0962637.1"/>
    </source>
</evidence>
<accession>A0A944DBZ5</accession>
<gene>
    <name evidence="2" type="ORF">I8J34_15760</name>
</gene>
<evidence type="ECO:0000259" key="1">
    <source>
        <dbReference type="PROSITE" id="PS50172"/>
    </source>
</evidence>
<dbReference type="SUPFAM" id="SSF52113">
    <property type="entry name" value="BRCT domain"/>
    <property type="match status" value="1"/>
</dbReference>
<proteinExistence type="predicted"/>
<protein>
    <submittedName>
        <fullName evidence="2">BRCT domain-containing protein</fullName>
    </submittedName>
</protein>
<name>A0A944DBZ5_DENI1</name>
<organism evidence="2 3">
    <name type="scientific">Denitromonas iodatirespirans</name>
    <dbReference type="NCBI Taxonomy" id="2795389"/>
    <lineage>
        <taxon>Bacteria</taxon>
        <taxon>Pseudomonadati</taxon>
        <taxon>Pseudomonadota</taxon>
        <taxon>Betaproteobacteria</taxon>
        <taxon>Rhodocyclales</taxon>
        <taxon>Zoogloeaceae</taxon>
        <taxon>Denitromonas</taxon>
    </lineage>
</organism>
<dbReference type="RefSeq" id="WP_214362582.1">
    <property type="nucleotide sequence ID" value="NZ_JAEKFT010000018.1"/>
</dbReference>
<dbReference type="CDD" id="cd17748">
    <property type="entry name" value="BRCT_DNA_ligase_like"/>
    <property type="match status" value="1"/>
</dbReference>
<sequence>MHPDHSRYANFTSRARLEKSVNSLLGLVEGITIDCAINQSEIAFLNLWLSEHADVSDRHPYNELVPVVQAAVADGVLTREEHDDIVWLCERLRSTEYFDETTADLQRLHAILGGIVSDGQITEAELEGLSGWLTDHEHLRTCWPYDEIDSLIVGVMNDRKIDDHEHALLKSFFSEFVAIMDDRTINRPIVSDGTNIIGLCAVCPEIEFTSSTFCFTGASSRYTRSELAATVERLGGTFAPNVTKGIKYLVIGADGNPCWAYACYGRKVEKAVQLRKSGVRVLIIHENDFHDAVADAGQRLA</sequence>
<dbReference type="EMBL" id="JAEKFT010000018">
    <property type="protein sequence ID" value="MBT0962637.1"/>
    <property type="molecule type" value="Genomic_DNA"/>
</dbReference>
<reference evidence="3" key="1">
    <citation type="journal article" date="2022" name="ISME J.">
        <title>Genetic and phylogenetic analysis of dissimilatory iodate-reducing bacteria identifies potential niches across the world's oceans.</title>
        <authorList>
            <person name="Reyes-Umana V."/>
            <person name="Henning Z."/>
            <person name="Lee K."/>
            <person name="Barnum T.P."/>
            <person name="Coates J.D."/>
        </authorList>
    </citation>
    <scope>NUCLEOTIDE SEQUENCE [LARGE SCALE GENOMIC DNA]</scope>
    <source>
        <strain evidence="3">IR12</strain>
    </source>
</reference>
<dbReference type="InterPro" id="IPR001357">
    <property type="entry name" value="BRCT_dom"/>
</dbReference>
<dbReference type="Gene3D" id="3.40.50.10190">
    <property type="entry name" value="BRCT domain"/>
    <property type="match status" value="1"/>
</dbReference>
<keyword evidence="3" id="KW-1185">Reference proteome</keyword>
<feature type="domain" description="BRCT" evidence="1">
    <location>
        <begin position="208"/>
        <end position="293"/>
    </location>
</feature>
<dbReference type="Pfam" id="PF00533">
    <property type="entry name" value="BRCT"/>
    <property type="match status" value="1"/>
</dbReference>
<dbReference type="InterPro" id="IPR036420">
    <property type="entry name" value="BRCT_dom_sf"/>
</dbReference>
<evidence type="ECO:0000313" key="3">
    <source>
        <dbReference type="Proteomes" id="UP000694660"/>
    </source>
</evidence>
<dbReference type="PROSITE" id="PS50172">
    <property type="entry name" value="BRCT"/>
    <property type="match status" value="1"/>
</dbReference>
<dbReference type="AlphaFoldDB" id="A0A944DBZ5"/>